<gene>
    <name evidence="1" type="ORF">F5144DRAFT_207761</name>
</gene>
<name>A0ACB7PFU9_9PEZI</name>
<sequence>MAPARRRRRHHGPPPAPNPEPGKPQIEERMSYIEPVYWRCSKTECNPDGTQGWLREIQGLSSVGLEGVGRDNRLGNTACYISPHYQTRLSFTNFSHGNPRQWYEIHVPHGGDAHYYALPSRGQCLIFPEKASTKDACKCRQDHTSILYKHDKTPLGLLGGLSFDVQRLTPTRWSCCQHLGSQTPMPLATAHGGCNRCPPGIARQPCNRCLLVNIYHEPLVYFDESRYVAPRWLGRAGYHNLMLPHEVPAFYPDYSPLTAHMMHRAGLEETMQYDSTINRISRLLPDKTKDDLPRLRTRTIADTTRALAQTISTCRSDVWGPGREKHWHGLEGPRG</sequence>
<evidence type="ECO:0000313" key="1">
    <source>
        <dbReference type="EMBL" id="KAH6637153.1"/>
    </source>
</evidence>
<keyword evidence="2" id="KW-1185">Reference proteome</keyword>
<dbReference type="Proteomes" id="UP000724584">
    <property type="component" value="Unassembled WGS sequence"/>
</dbReference>
<protein>
    <submittedName>
        <fullName evidence="1">Uncharacterized protein</fullName>
    </submittedName>
</protein>
<accession>A0ACB7PFU9</accession>
<dbReference type="EMBL" id="JAGIZQ010000003">
    <property type="protein sequence ID" value="KAH6637153.1"/>
    <property type="molecule type" value="Genomic_DNA"/>
</dbReference>
<organism evidence="1 2">
    <name type="scientific">Chaetomium tenue</name>
    <dbReference type="NCBI Taxonomy" id="1854479"/>
    <lineage>
        <taxon>Eukaryota</taxon>
        <taxon>Fungi</taxon>
        <taxon>Dikarya</taxon>
        <taxon>Ascomycota</taxon>
        <taxon>Pezizomycotina</taxon>
        <taxon>Sordariomycetes</taxon>
        <taxon>Sordariomycetidae</taxon>
        <taxon>Sordariales</taxon>
        <taxon>Chaetomiaceae</taxon>
        <taxon>Chaetomium</taxon>
    </lineage>
</organism>
<proteinExistence type="predicted"/>
<comment type="caution">
    <text evidence="1">The sequence shown here is derived from an EMBL/GenBank/DDBJ whole genome shotgun (WGS) entry which is preliminary data.</text>
</comment>
<evidence type="ECO:0000313" key="2">
    <source>
        <dbReference type="Proteomes" id="UP000724584"/>
    </source>
</evidence>
<reference evidence="1 2" key="1">
    <citation type="journal article" date="2021" name="Nat. Commun.">
        <title>Genetic determinants of endophytism in the Arabidopsis root mycobiome.</title>
        <authorList>
            <person name="Mesny F."/>
            <person name="Miyauchi S."/>
            <person name="Thiergart T."/>
            <person name="Pickel B."/>
            <person name="Atanasova L."/>
            <person name="Karlsson M."/>
            <person name="Huettel B."/>
            <person name="Barry K.W."/>
            <person name="Haridas S."/>
            <person name="Chen C."/>
            <person name="Bauer D."/>
            <person name="Andreopoulos W."/>
            <person name="Pangilinan J."/>
            <person name="LaButti K."/>
            <person name="Riley R."/>
            <person name="Lipzen A."/>
            <person name="Clum A."/>
            <person name="Drula E."/>
            <person name="Henrissat B."/>
            <person name="Kohler A."/>
            <person name="Grigoriev I.V."/>
            <person name="Martin F.M."/>
            <person name="Hacquard S."/>
        </authorList>
    </citation>
    <scope>NUCLEOTIDE SEQUENCE [LARGE SCALE GENOMIC DNA]</scope>
    <source>
        <strain evidence="1 2">MPI-SDFR-AT-0079</strain>
    </source>
</reference>